<accession>A0A7M5URE8</accession>
<evidence type="ECO:0000256" key="2">
    <source>
        <dbReference type="SAM" id="Phobius"/>
    </source>
</evidence>
<dbReference type="PANTHER" id="PTHR14684:SF2">
    <property type="entry name" value="THIOREDOXIN DOMAIN-CONTAINING PROTEIN 15"/>
    <property type="match status" value="1"/>
</dbReference>
<keyword evidence="2" id="KW-0472">Membrane</keyword>
<evidence type="ECO:0000256" key="3">
    <source>
        <dbReference type="SAM" id="SignalP"/>
    </source>
</evidence>
<dbReference type="AlphaFoldDB" id="A0A7M5URE8"/>
<keyword evidence="6" id="KW-1185">Reference proteome</keyword>
<evidence type="ECO:0000256" key="1">
    <source>
        <dbReference type="SAM" id="MobiDB-lite"/>
    </source>
</evidence>
<dbReference type="InterPro" id="IPR042418">
    <property type="entry name" value="TXNDC15"/>
</dbReference>
<feature type="region of interest" description="Disordered" evidence="1">
    <location>
        <begin position="84"/>
        <end position="120"/>
    </location>
</feature>
<feature type="domain" description="Thioredoxin" evidence="4">
    <location>
        <begin position="131"/>
        <end position="255"/>
    </location>
</feature>
<dbReference type="InterPro" id="IPR013766">
    <property type="entry name" value="Thioredoxin_domain"/>
</dbReference>
<dbReference type="SUPFAM" id="SSF52833">
    <property type="entry name" value="Thioredoxin-like"/>
    <property type="match status" value="1"/>
</dbReference>
<reference evidence="5" key="1">
    <citation type="submission" date="2021-01" db="UniProtKB">
        <authorList>
            <consortium name="EnsemblMetazoa"/>
        </authorList>
    </citation>
    <scope>IDENTIFICATION</scope>
</reference>
<keyword evidence="2" id="KW-1133">Transmembrane helix</keyword>
<feature type="signal peptide" evidence="3">
    <location>
        <begin position="1"/>
        <end position="25"/>
    </location>
</feature>
<dbReference type="Proteomes" id="UP000594262">
    <property type="component" value="Unplaced"/>
</dbReference>
<dbReference type="CDD" id="cd02961">
    <property type="entry name" value="PDI_a_family"/>
    <property type="match status" value="1"/>
</dbReference>
<dbReference type="GO" id="GO:0005929">
    <property type="term" value="C:cilium"/>
    <property type="evidence" value="ECO:0007669"/>
    <property type="project" value="TreeGrafter"/>
</dbReference>
<protein>
    <recommendedName>
        <fullName evidence="4">Thioredoxin domain-containing protein</fullName>
    </recommendedName>
</protein>
<name>A0A7M5URE8_9CNID</name>
<organism evidence="5 6">
    <name type="scientific">Clytia hemisphaerica</name>
    <dbReference type="NCBI Taxonomy" id="252671"/>
    <lineage>
        <taxon>Eukaryota</taxon>
        <taxon>Metazoa</taxon>
        <taxon>Cnidaria</taxon>
        <taxon>Hydrozoa</taxon>
        <taxon>Hydroidolina</taxon>
        <taxon>Leptothecata</taxon>
        <taxon>Obeliida</taxon>
        <taxon>Clytiidae</taxon>
        <taxon>Clytia</taxon>
    </lineage>
</organism>
<proteinExistence type="predicted"/>
<feature type="chain" id="PRO_5029657371" description="Thioredoxin domain-containing protein" evidence="3">
    <location>
        <begin position="26"/>
        <end position="337"/>
    </location>
</feature>
<sequence length="337" mass="38125">MARYIFSNVSFAFVVFLATVRLSLADEQSSLVDEHIDEGVINLLGKEMDKLVEEGNKNQKVEESVGNYFESYVDSYQMPEEIAQSANKEGDTKDPSLEGTKQNIDNETSTNMNDSSNVPSHRWPCKPFNITARNENNTNTTFTGHSGAVIINNETEFSSIFARMNSTHGCGLLLFYSPHCEFCTNLAPLYNAVGRSYPDLAVMAVNVQETMRMAAGYGVVGIPTIFFFYSGRPVSKFNQSRNTASFRKFVRDLSGFEPITSDLNITDADREGPIETRVVETRDYYLMFSVCFLVLYLLFRFLGQKLLAICMYAYDSIKLIDFWTRPTSPEEEKEKTD</sequence>
<feature type="compositionally biased region" description="Polar residues" evidence="1">
    <location>
        <begin position="99"/>
        <end position="119"/>
    </location>
</feature>
<feature type="transmembrane region" description="Helical" evidence="2">
    <location>
        <begin position="284"/>
        <end position="302"/>
    </location>
</feature>
<evidence type="ECO:0000259" key="4">
    <source>
        <dbReference type="PROSITE" id="PS51352"/>
    </source>
</evidence>
<keyword evidence="3" id="KW-0732">Signal</keyword>
<dbReference type="Pfam" id="PF00085">
    <property type="entry name" value="Thioredoxin"/>
    <property type="match status" value="1"/>
</dbReference>
<dbReference type="EnsemblMetazoa" id="CLYHEMT004556.1">
    <property type="protein sequence ID" value="CLYHEMP004556.1"/>
    <property type="gene ID" value="CLYHEMG004556"/>
</dbReference>
<evidence type="ECO:0000313" key="6">
    <source>
        <dbReference type="Proteomes" id="UP000594262"/>
    </source>
</evidence>
<dbReference type="GeneID" id="136805943"/>
<dbReference type="InterPro" id="IPR036249">
    <property type="entry name" value="Thioredoxin-like_sf"/>
</dbReference>
<keyword evidence="2" id="KW-0812">Transmembrane</keyword>
<dbReference type="PROSITE" id="PS51352">
    <property type="entry name" value="THIOREDOXIN_2"/>
    <property type="match status" value="1"/>
</dbReference>
<dbReference type="PANTHER" id="PTHR14684">
    <property type="entry name" value="THIOREDOXIN DOMAIN-CONTAINING PROTEIN 15"/>
    <property type="match status" value="1"/>
</dbReference>
<dbReference type="RefSeq" id="XP_066918635.1">
    <property type="nucleotide sequence ID" value="XM_067062534.1"/>
</dbReference>
<dbReference type="OrthoDB" id="1899781at2759"/>
<dbReference type="Gene3D" id="3.40.30.10">
    <property type="entry name" value="Glutaredoxin"/>
    <property type="match status" value="1"/>
</dbReference>
<dbReference type="GO" id="GO:0060271">
    <property type="term" value="P:cilium assembly"/>
    <property type="evidence" value="ECO:0007669"/>
    <property type="project" value="TreeGrafter"/>
</dbReference>
<evidence type="ECO:0000313" key="5">
    <source>
        <dbReference type="EnsemblMetazoa" id="CLYHEMP004556.1"/>
    </source>
</evidence>